<evidence type="ECO:0000256" key="1">
    <source>
        <dbReference type="SAM" id="MobiDB-lite"/>
    </source>
</evidence>
<dbReference type="AlphaFoldDB" id="A0A485KU80"/>
<sequence>MENDTVSDAQVHHKRRRPFRKSQSRRMSSDAPTLARWNIRDHFYSTGSRTLSVLAALFILVCEMMSSMENKRVLFGTASDTEPYITYWSPYMPEYLTTIVSQPLNVQGILQTLALPNVTSPSVVYLDVPSSPTAGDLRLQPTSCSSPSSVADPIYDSSYLRTLQHHALAQLGEWISTATIIVDCSFDGRLLGDTTVIKVHLLDKTMTNFSTLVVQTLSVSRPEKLFFTTGGVAMLTTTPLDTMHVDPRTGTVSSNLSATYGVTLGFTFPYEWDAFERITLDDLIPQTNGQWQATVDHTGERFVISGSTGTYHNSPTVQANIGYYFWDLPSNPIDYAKSLEVHAVFVRKDARGWFRCCLGLGIGFNIAVNTLVSFVVIVNLWRTSRIIWIPDVFPAIQRRASVRTLLLLVDCVINKWWYPYTHALGQGGYRTNWAGTLFLDNLPRADGLMVCLAVAYGAARLLRIRLKLVFVVGIYALCFYNRMDLVNRYGVCPNQADAIIEADYFGNVVPGNAGGMDLWLYHDDDTVASGVHAALIANEFTWLFIAVGWNLVYALVVKAVFHIIVQKHGRRSLSRRSSTFDHSVSHRTGPSSGFSTLSARIGSEIASITSTTTATRLVQVTPVVPETLLRDPNRVHWTRRSALYDGMTELDMIDNTRVERSVGLVVSHMTGFVASTTDYVVHVDGDKTRTYVSLSGLWLLGFVVVNDRLLVAINDVVFLFLNIVLRRHLFRIYGFALHGDIVARHRHQIFPHDVHLKELSKVSLKILR</sequence>
<name>A0A485KU80_9STRA</name>
<organism evidence="4 5">
    <name type="scientific">Aphanomyces stellatus</name>
    <dbReference type="NCBI Taxonomy" id="120398"/>
    <lineage>
        <taxon>Eukaryota</taxon>
        <taxon>Sar</taxon>
        <taxon>Stramenopiles</taxon>
        <taxon>Oomycota</taxon>
        <taxon>Saprolegniomycetes</taxon>
        <taxon>Saprolegniales</taxon>
        <taxon>Verrucalvaceae</taxon>
        <taxon>Aphanomyces</taxon>
    </lineage>
</organism>
<reference evidence="3" key="2">
    <citation type="submission" date="2019-06" db="EMBL/GenBank/DDBJ databases">
        <title>Genomics analysis of Aphanomyces spp. identifies a new class of oomycete effector associated with host adaptation.</title>
        <authorList>
            <person name="Gaulin E."/>
        </authorList>
    </citation>
    <scope>NUCLEOTIDE SEQUENCE</scope>
    <source>
        <strain evidence="3">CBS 578.67</strain>
    </source>
</reference>
<keyword evidence="2" id="KW-1133">Transmembrane helix</keyword>
<gene>
    <name evidence="4" type="primary">Aste57867_11912</name>
    <name evidence="3" type="ORF">As57867_011867</name>
    <name evidence="4" type="ORF">ASTE57867_11912</name>
</gene>
<evidence type="ECO:0000313" key="5">
    <source>
        <dbReference type="Proteomes" id="UP000332933"/>
    </source>
</evidence>
<feature type="compositionally biased region" description="Basic residues" evidence="1">
    <location>
        <begin position="12"/>
        <end position="24"/>
    </location>
</feature>
<evidence type="ECO:0000313" key="4">
    <source>
        <dbReference type="EMBL" id="VFT88767.1"/>
    </source>
</evidence>
<accession>A0A485KU80</accession>
<proteinExistence type="predicted"/>
<reference evidence="4 5" key="1">
    <citation type="submission" date="2019-03" db="EMBL/GenBank/DDBJ databases">
        <authorList>
            <person name="Gaulin E."/>
            <person name="Dumas B."/>
        </authorList>
    </citation>
    <scope>NUCLEOTIDE SEQUENCE [LARGE SCALE GENOMIC DNA]</scope>
    <source>
        <strain evidence="4">CBS 568.67</strain>
    </source>
</reference>
<dbReference type="EMBL" id="VJMH01005321">
    <property type="protein sequence ID" value="KAF0697394.1"/>
    <property type="molecule type" value="Genomic_DNA"/>
</dbReference>
<dbReference type="EMBL" id="CAADRA010005342">
    <property type="protein sequence ID" value="VFT88767.1"/>
    <property type="molecule type" value="Genomic_DNA"/>
</dbReference>
<keyword evidence="2" id="KW-0472">Membrane</keyword>
<feature type="transmembrane region" description="Helical" evidence="2">
    <location>
        <begin position="540"/>
        <end position="565"/>
    </location>
</feature>
<feature type="region of interest" description="Disordered" evidence="1">
    <location>
        <begin position="1"/>
        <end position="27"/>
    </location>
</feature>
<dbReference type="Proteomes" id="UP000332933">
    <property type="component" value="Unassembled WGS sequence"/>
</dbReference>
<feature type="transmembrane region" description="Helical" evidence="2">
    <location>
        <begin position="662"/>
        <end position="681"/>
    </location>
</feature>
<evidence type="ECO:0000313" key="3">
    <source>
        <dbReference type="EMBL" id="KAF0697394.1"/>
    </source>
</evidence>
<feature type="transmembrane region" description="Helical" evidence="2">
    <location>
        <begin position="466"/>
        <end position="483"/>
    </location>
</feature>
<keyword evidence="5" id="KW-1185">Reference proteome</keyword>
<feature type="transmembrane region" description="Helical" evidence="2">
    <location>
        <begin position="696"/>
        <end position="721"/>
    </location>
</feature>
<feature type="transmembrane region" description="Helical" evidence="2">
    <location>
        <begin position="357"/>
        <end position="381"/>
    </location>
</feature>
<evidence type="ECO:0000256" key="2">
    <source>
        <dbReference type="SAM" id="Phobius"/>
    </source>
</evidence>
<dbReference type="OrthoDB" id="60662at2759"/>
<keyword evidence="2" id="KW-0812">Transmembrane</keyword>
<protein>
    <submittedName>
        <fullName evidence="4">Aste57867_11912 protein</fullName>
    </submittedName>
</protein>